<reference evidence="1" key="1">
    <citation type="submission" date="2021-01" db="EMBL/GenBank/DDBJ databases">
        <authorList>
            <person name="Sun Q."/>
        </authorList>
    </citation>
    <scope>NUCLEOTIDE SEQUENCE</scope>
    <source>
        <strain evidence="1">YIM B02566</strain>
    </source>
</reference>
<accession>A0ACC5R8R4</accession>
<organism evidence="1 2">
    <name type="scientific">Taklimakanibacter albus</name>
    <dbReference type="NCBI Taxonomy" id="2800327"/>
    <lineage>
        <taxon>Bacteria</taxon>
        <taxon>Pseudomonadati</taxon>
        <taxon>Pseudomonadota</taxon>
        <taxon>Alphaproteobacteria</taxon>
        <taxon>Hyphomicrobiales</taxon>
        <taxon>Aestuariivirgaceae</taxon>
        <taxon>Taklimakanibacter</taxon>
    </lineage>
</organism>
<keyword evidence="2" id="KW-1185">Reference proteome</keyword>
<evidence type="ECO:0000313" key="2">
    <source>
        <dbReference type="Proteomes" id="UP000616151"/>
    </source>
</evidence>
<protein>
    <submittedName>
        <fullName evidence="1">Uncharacterized protein</fullName>
    </submittedName>
</protein>
<name>A0ACC5R8R4_9HYPH</name>
<sequence length="123" mass="13327">MFGRLSGRLAVASLATVLLLQPQSAFADYKKVGPDKRSAAQIAEDECSAQAQGSGKVIAGTIIAGVIGMMVARDSYIKDCMKARGFERVARKKVDKTKKSAKADTRNNFFDGNKKTKRDGKRN</sequence>
<dbReference type="Proteomes" id="UP000616151">
    <property type="component" value="Unassembled WGS sequence"/>
</dbReference>
<dbReference type="EMBL" id="JAENHL010000007">
    <property type="protein sequence ID" value="MBK1869041.1"/>
    <property type="molecule type" value="Genomic_DNA"/>
</dbReference>
<proteinExistence type="predicted"/>
<gene>
    <name evidence="1" type="ORF">JHL16_21965</name>
</gene>
<comment type="caution">
    <text evidence="1">The sequence shown here is derived from an EMBL/GenBank/DDBJ whole genome shotgun (WGS) entry which is preliminary data.</text>
</comment>
<evidence type="ECO:0000313" key="1">
    <source>
        <dbReference type="EMBL" id="MBK1869041.1"/>
    </source>
</evidence>